<dbReference type="AlphaFoldDB" id="A0A218UAE4"/>
<evidence type="ECO:0000256" key="1">
    <source>
        <dbReference type="SAM" id="Phobius"/>
    </source>
</evidence>
<dbReference type="Proteomes" id="UP000197619">
    <property type="component" value="Unassembled WGS sequence"/>
</dbReference>
<accession>A0A218UAE4</accession>
<sequence>MKNLINAAASALQVGYNSNHYFTQPNSLSFQGWMESCKSVAVPGNSRNDTVCSDSGTATVLPHTVLNLLLTQSSASHKPEIVTRAVTLNSVPDLSHITGAVAGPLLLVFIIAILGYCVVSKKKALVYSAAATEADLNILVVEERR</sequence>
<organism evidence="2 3">
    <name type="scientific">Lonchura striata</name>
    <name type="common">white-rumped munia</name>
    <dbReference type="NCBI Taxonomy" id="40157"/>
    <lineage>
        <taxon>Eukaryota</taxon>
        <taxon>Metazoa</taxon>
        <taxon>Chordata</taxon>
        <taxon>Craniata</taxon>
        <taxon>Vertebrata</taxon>
        <taxon>Euteleostomi</taxon>
        <taxon>Archelosauria</taxon>
        <taxon>Archosauria</taxon>
        <taxon>Dinosauria</taxon>
        <taxon>Saurischia</taxon>
        <taxon>Theropoda</taxon>
        <taxon>Coelurosauria</taxon>
        <taxon>Aves</taxon>
        <taxon>Neognathae</taxon>
        <taxon>Neoaves</taxon>
        <taxon>Telluraves</taxon>
        <taxon>Australaves</taxon>
        <taxon>Passeriformes</taxon>
        <taxon>Passeroidea</taxon>
        <taxon>Estrildidae</taxon>
        <taxon>Estrildinae</taxon>
        <taxon>Lonchura</taxon>
    </lineage>
</organism>
<keyword evidence="3" id="KW-1185">Reference proteome</keyword>
<dbReference type="STRING" id="299123.ENSLSDP00000012333"/>
<dbReference type="EMBL" id="MUZQ01000522">
    <property type="protein sequence ID" value="OWK50608.1"/>
    <property type="molecule type" value="Genomic_DNA"/>
</dbReference>
<reference evidence="2 3" key="1">
    <citation type="submission" date="2017-05" db="EMBL/GenBank/DDBJ databases">
        <title>Genome of assembly of the Bengalese finch, Lonchura striata domestica.</title>
        <authorList>
            <person name="Colquitt B.M."/>
            <person name="Brainard M.S."/>
        </authorList>
    </citation>
    <scope>NUCLEOTIDE SEQUENCE [LARGE SCALE GENOMIC DNA]</scope>
    <source>
        <strain evidence="2">White83orange57</strain>
    </source>
</reference>
<feature type="transmembrane region" description="Helical" evidence="1">
    <location>
        <begin position="97"/>
        <end position="119"/>
    </location>
</feature>
<name>A0A218UAE4_9PASE</name>
<protein>
    <submittedName>
        <fullName evidence="2">Uncharacterized protein</fullName>
    </submittedName>
</protein>
<keyword evidence="1" id="KW-0812">Transmembrane</keyword>
<evidence type="ECO:0000313" key="2">
    <source>
        <dbReference type="EMBL" id="OWK50608.1"/>
    </source>
</evidence>
<keyword evidence="1" id="KW-1133">Transmembrane helix</keyword>
<comment type="caution">
    <text evidence="2">The sequence shown here is derived from an EMBL/GenBank/DDBJ whole genome shotgun (WGS) entry which is preliminary data.</text>
</comment>
<proteinExistence type="predicted"/>
<evidence type="ECO:0000313" key="3">
    <source>
        <dbReference type="Proteomes" id="UP000197619"/>
    </source>
</evidence>
<gene>
    <name evidence="2" type="ORF">RLOC_00008596</name>
</gene>
<keyword evidence="1" id="KW-0472">Membrane</keyword>